<dbReference type="OrthoDB" id="1741965at2"/>
<protein>
    <recommendedName>
        <fullName evidence="5">SHIRT domain-containing protein</fullName>
    </recommendedName>
</protein>
<feature type="compositionally biased region" description="Basic and acidic residues" evidence="2">
    <location>
        <begin position="829"/>
        <end position="839"/>
    </location>
</feature>
<evidence type="ECO:0000313" key="6">
    <source>
        <dbReference type="EMBL" id="OLR56292.1"/>
    </source>
</evidence>
<comment type="caution">
    <text evidence="6">The sequence shown here is derived from an EMBL/GenBank/DDBJ whole genome shotgun (WGS) entry which is preliminary data.</text>
</comment>
<evidence type="ECO:0000256" key="2">
    <source>
        <dbReference type="SAM" id="MobiDB-lite"/>
    </source>
</evidence>
<feature type="compositionally biased region" description="Low complexity" evidence="2">
    <location>
        <begin position="89"/>
        <end position="99"/>
    </location>
</feature>
<dbReference type="InterPro" id="IPR013378">
    <property type="entry name" value="InlB-like_B-rpt"/>
</dbReference>
<evidence type="ECO:0000256" key="4">
    <source>
        <dbReference type="SAM" id="SignalP"/>
    </source>
</evidence>
<evidence type="ECO:0000256" key="1">
    <source>
        <dbReference type="ARBA" id="ARBA00004196"/>
    </source>
</evidence>
<keyword evidence="3" id="KW-1133">Transmembrane helix</keyword>
<dbReference type="InterPro" id="IPR041030">
    <property type="entry name" value="SHIRT"/>
</dbReference>
<dbReference type="InterPro" id="IPR042229">
    <property type="entry name" value="Listeria/Bacterioides_rpt_sf"/>
</dbReference>
<feature type="domain" description="SHIRT" evidence="5">
    <location>
        <begin position="484"/>
        <end position="528"/>
    </location>
</feature>
<feature type="region of interest" description="Disordered" evidence="2">
    <location>
        <begin position="828"/>
        <end position="847"/>
    </location>
</feature>
<accession>A0A1Q9JJ94</accession>
<feature type="transmembrane region" description="Helical" evidence="3">
    <location>
        <begin position="1150"/>
        <end position="1170"/>
    </location>
</feature>
<feature type="domain" description="SHIRT" evidence="5">
    <location>
        <begin position="973"/>
        <end position="1046"/>
    </location>
</feature>
<sequence>MFDMKQNPRKKRWSRRLFWVLSLTLIISMIPVTPAMATDTDAAASGNSTAVTQSDGSGTSGSSDNSAASSDTEKDSTSASSSDTKKKSAAAPRRAPAATTVTVTYKENGGKFTSGFSSTVSAGAGSTVTLPTSSNVSLAKTRLAGWSTNPWAKTPTYEPGATYTVPSSDVKLYAVWQKTYTLAPNLEHMSGYYMVVDPAGTVQSEGKLEGPTQVTVTVSANVKECFVNVFVKPDANYLITRLDTADVNNFIYPLGGDYLGRPGSYVKETDVERMLDEGYVATFGWGSGYNSDGATLSVNATAFQPTPNASITPDKTQNLNEGDAITLTVTLKAGDILNQYSAALGGTPVVHIGTGSGDSVADLPLSNVTASDNDTYTGTVQYTLTADDIARDKLSAQVEATFNYSYKFPYKGANGTSATLDTTATIDSQSETVTINGYSTPHKVSYSYTYIGGVTPPDTFPACPTDSATYSKGSTVNIAASPAKGDTVRDDANGGTWEFLGWFLYDSETSGTATMGDDNLTFEGRWQFNADPDSLTYDANTNGEAYEGETEPSKGFVGNLVVVAKNAFSRIGYKFLHWNTQADGKGTSYLADVDRYKLTPGTDILYAQWEKARHVTYALSYKGADGIDTSAYPAAITTVPQDAKDYYMNDSVTVSTDPAQRTVDDPDNHGTWTFEGWMNGTLAAGEKLTMGIDNIQLTGTWTFTPYDTLTYDGNGADSGSVATTEAASGTDVTVAENGFNRSGYRFIGWNTKAGGNGGEYKAGDSYTLKAGTDDVLYAQWEKARSVSYKLAYSGADKLDADKYPAAVKKAPEDTKEYYKGDAVTVSTDPADRTIDDPDNHGTWTFGGWQTGGKDAGKTVTVDAEDITLTGTWTFTPYDTLTYDGNGADSGKVAGAEAPSGKDVTVEKNGFTRSGYRFTGWNTAKDGSGDVYKAGDSYTLKAGTDDVLYAQWEKARSVSYKLTYSGADKLDADKYPAAVKKAPEDTKEYYKGDTVTVSTDPADRTIDDPDNRGTWTFGGWQTGGKDAGKTVTVDAEDITLTGTWTFTPYDTLTYDGNGADSGSVATAEAPSGKDVTVEKNGFSRDGYRFTGWNTAKDGSGDVYKAGDSYTLKASADDVLYAQWEKNKTHKKGGADRHSSGGNPDTGDVTGLYGYVLLLVTCAAAGIVLLLIRRRRNADRAE</sequence>
<dbReference type="Pfam" id="PF09479">
    <property type="entry name" value="Flg_new"/>
    <property type="match status" value="5"/>
</dbReference>
<gene>
    <name evidence="6" type="ORF">BHK98_09565</name>
</gene>
<feature type="domain" description="SHIRT" evidence="5">
    <location>
        <begin position="644"/>
        <end position="704"/>
    </location>
</feature>
<feature type="domain" description="SHIRT" evidence="5">
    <location>
        <begin position="807"/>
        <end position="875"/>
    </location>
</feature>
<feature type="chain" id="PRO_5012638587" description="SHIRT domain-containing protein" evidence="4">
    <location>
        <begin position="38"/>
        <end position="1180"/>
    </location>
</feature>
<comment type="subcellular location">
    <subcellularLocation>
        <location evidence="1">Cell envelope</location>
    </subcellularLocation>
</comment>
<dbReference type="STRING" id="1261640.BHK98_09565"/>
<dbReference type="Pfam" id="PF18655">
    <property type="entry name" value="SHIRT"/>
    <property type="match status" value="4"/>
</dbReference>
<name>A0A1Q9JJ94_9FIRM</name>
<dbReference type="RefSeq" id="WP_075713775.1">
    <property type="nucleotide sequence ID" value="NZ_MJIE01000001.1"/>
</dbReference>
<dbReference type="EMBL" id="MJIE01000001">
    <property type="protein sequence ID" value="OLR56292.1"/>
    <property type="molecule type" value="Genomic_DNA"/>
</dbReference>
<evidence type="ECO:0000313" key="7">
    <source>
        <dbReference type="Proteomes" id="UP000187404"/>
    </source>
</evidence>
<feature type="compositionally biased region" description="Low complexity" evidence="2">
    <location>
        <begin position="54"/>
        <end position="70"/>
    </location>
</feature>
<feature type="region of interest" description="Disordered" evidence="2">
    <location>
        <begin position="44"/>
        <end position="99"/>
    </location>
</feature>
<organism evidence="6 7">
    <name type="scientific">Hornefia porci</name>
    <dbReference type="NCBI Taxonomy" id="2652292"/>
    <lineage>
        <taxon>Bacteria</taxon>
        <taxon>Bacillati</taxon>
        <taxon>Bacillota</taxon>
        <taxon>Clostridia</taxon>
        <taxon>Peptostreptococcales</taxon>
        <taxon>Anaerovoracaceae</taxon>
        <taxon>Hornefia</taxon>
    </lineage>
</organism>
<proteinExistence type="predicted"/>
<keyword evidence="3" id="KW-0472">Membrane</keyword>
<keyword evidence="7" id="KW-1185">Reference proteome</keyword>
<dbReference type="Gene3D" id="2.60.40.4270">
    <property type="entry name" value="Listeria-Bacteroides repeat domain"/>
    <property type="match status" value="5"/>
</dbReference>
<reference evidence="6 7" key="1">
    <citation type="journal article" date="2016" name="Appl. Environ. Microbiol.">
        <title>Function and Phylogeny of Bacterial Butyryl Coenzyme A:Acetate Transferases and Their Diversity in the Proximal Colon of Swine.</title>
        <authorList>
            <person name="Trachsel J."/>
            <person name="Bayles D.O."/>
            <person name="Looft T."/>
            <person name="Levine U.Y."/>
            <person name="Allen H.K."/>
        </authorList>
    </citation>
    <scope>NUCLEOTIDE SEQUENCE [LARGE SCALE GENOMIC DNA]</scope>
    <source>
        <strain evidence="6 7">68-3-10</strain>
    </source>
</reference>
<keyword evidence="4" id="KW-0732">Signal</keyword>
<dbReference type="Proteomes" id="UP000187404">
    <property type="component" value="Unassembled WGS sequence"/>
</dbReference>
<dbReference type="AlphaFoldDB" id="A0A1Q9JJ94"/>
<keyword evidence="3" id="KW-0812">Transmembrane</keyword>
<evidence type="ECO:0000259" key="5">
    <source>
        <dbReference type="Pfam" id="PF18655"/>
    </source>
</evidence>
<dbReference type="GO" id="GO:0030313">
    <property type="term" value="C:cell envelope"/>
    <property type="evidence" value="ECO:0007669"/>
    <property type="project" value="UniProtKB-SubCell"/>
</dbReference>
<evidence type="ECO:0000256" key="3">
    <source>
        <dbReference type="SAM" id="Phobius"/>
    </source>
</evidence>
<feature type="signal peptide" evidence="4">
    <location>
        <begin position="1"/>
        <end position="37"/>
    </location>
</feature>